<comment type="caution">
    <text evidence="7">The sequence shown here is derived from an EMBL/GenBank/DDBJ whole genome shotgun (WGS) entry which is preliminary data.</text>
</comment>
<evidence type="ECO:0000256" key="5">
    <source>
        <dbReference type="ARBA" id="ARBA00023288"/>
    </source>
</evidence>
<feature type="signal peptide" evidence="6">
    <location>
        <begin position="1"/>
        <end position="26"/>
    </location>
</feature>
<evidence type="ECO:0000256" key="2">
    <source>
        <dbReference type="ARBA" id="ARBA00022729"/>
    </source>
</evidence>
<keyword evidence="4" id="KW-0564">Palmitate</keyword>
<dbReference type="InterPro" id="IPR050490">
    <property type="entry name" value="Bact_solute-bd_prot1"/>
</dbReference>
<dbReference type="SUPFAM" id="SSF53850">
    <property type="entry name" value="Periplasmic binding protein-like II"/>
    <property type="match status" value="1"/>
</dbReference>
<evidence type="ECO:0000313" key="8">
    <source>
        <dbReference type="Proteomes" id="UP001597168"/>
    </source>
</evidence>
<feature type="chain" id="PRO_5045300161" evidence="6">
    <location>
        <begin position="27"/>
        <end position="428"/>
    </location>
</feature>
<keyword evidence="5" id="KW-0449">Lipoprotein</keyword>
<accession>A0ABW3QPU6</accession>
<dbReference type="Proteomes" id="UP001597168">
    <property type="component" value="Unassembled WGS sequence"/>
</dbReference>
<keyword evidence="3" id="KW-0472">Membrane</keyword>
<keyword evidence="2 6" id="KW-0732">Signal</keyword>
<gene>
    <name evidence="7" type="ORF">ACFQ3T_06730</name>
</gene>
<evidence type="ECO:0000256" key="4">
    <source>
        <dbReference type="ARBA" id="ARBA00023139"/>
    </source>
</evidence>
<evidence type="ECO:0000256" key="1">
    <source>
        <dbReference type="ARBA" id="ARBA00022475"/>
    </source>
</evidence>
<evidence type="ECO:0000256" key="6">
    <source>
        <dbReference type="SAM" id="SignalP"/>
    </source>
</evidence>
<dbReference type="PANTHER" id="PTHR43649">
    <property type="entry name" value="ARABINOSE-BINDING PROTEIN-RELATED"/>
    <property type="match status" value="1"/>
</dbReference>
<protein>
    <submittedName>
        <fullName evidence="7">ABC transporter substrate-binding protein</fullName>
    </submittedName>
</protein>
<keyword evidence="1" id="KW-1003">Cell membrane</keyword>
<dbReference type="RefSeq" id="WP_380721196.1">
    <property type="nucleotide sequence ID" value="NZ_JBHTLK010000020.1"/>
</dbReference>
<evidence type="ECO:0000313" key="7">
    <source>
        <dbReference type="EMBL" id="MFD1146811.1"/>
    </source>
</evidence>
<dbReference type="Pfam" id="PF01547">
    <property type="entry name" value="SBP_bac_1"/>
    <property type="match status" value="1"/>
</dbReference>
<evidence type="ECO:0000256" key="3">
    <source>
        <dbReference type="ARBA" id="ARBA00023136"/>
    </source>
</evidence>
<keyword evidence="8" id="KW-1185">Reference proteome</keyword>
<dbReference type="EMBL" id="JBHTLK010000020">
    <property type="protein sequence ID" value="MFD1146811.1"/>
    <property type="molecule type" value="Genomic_DNA"/>
</dbReference>
<dbReference type="CDD" id="cd13585">
    <property type="entry name" value="PBP2_TMBP_like"/>
    <property type="match status" value="1"/>
</dbReference>
<proteinExistence type="predicted"/>
<dbReference type="PANTHER" id="PTHR43649:SF33">
    <property type="entry name" value="POLYGALACTURONAN_RHAMNOGALACTURONAN-BINDING PROTEIN YTCQ"/>
    <property type="match status" value="1"/>
</dbReference>
<name>A0ABW3QPU6_9PSEU</name>
<reference evidence="8" key="1">
    <citation type="journal article" date="2019" name="Int. J. Syst. Evol. Microbiol.">
        <title>The Global Catalogue of Microorganisms (GCM) 10K type strain sequencing project: providing services to taxonomists for standard genome sequencing and annotation.</title>
        <authorList>
            <consortium name="The Broad Institute Genomics Platform"/>
            <consortium name="The Broad Institute Genome Sequencing Center for Infectious Disease"/>
            <person name="Wu L."/>
            <person name="Ma J."/>
        </authorList>
    </citation>
    <scope>NUCLEOTIDE SEQUENCE [LARGE SCALE GENOMIC DNA]</scope>
    <source>
        <strain evidence="8">CCUG 60214</strain>
    </source>
</reference>
<dbReference type="InterPro" id="IPR006059">
    <property type="entry name" value="SBP"/>
</dbReference>
<organism evidence="7 8">
    <name type="scientific">Saccharothrix hoggarensis</name>
    <dbReference type="NCBI Taxonomy" id="913853"/>
    <lineage>
        <taxon>Bacteria</taxon>
        <taxon>Bacillati</taxon>
        <taxon>Actinomycetota</taxon>
        <taxon>Actinomycetes</taxon>
        <taxon>Pseudonocardiales</taxon>
        <taxon>Pseudonocardiaceae</taxon>
        <taxon>Saccharothrix</taxon>
    </lineage>
</organism>
<sequence length="428" mass="46772">MGQRRHRLAVAAATALLAFTTACGTAAEESSGPVELTFWTFLDNSAEVEIWNSKNPDTKVKAEKVPAQDYYAKLQAAVKAGNAPDIALVEYQFVPSMIACDCLADLTGKVGRDLGERFPDWVWNQVNQQGKVYGVPQDIAPMALFYRTDVFSEHRLTVPKTWDEYAEQAEKLHSADPSKYLATFATNEAGQWAGLAWQAGARWFGTEGDQWTVSMNPPQSQRVADLWQDLISRDLVKAEPDFSTGWVSDLTSGTVASWVAPVWAGSYLKGSMAASAGKWAVAPMPQWDPAKPQVGNWGGSAISVTSSSKHVDRAAKFVEWLNTDQQSLNSLISKSSIFPAAKSGLLDPSFAKPQEFYGGQKIYEVFSEAAKQIDPNFAWGPTMTSTFPAFTDEFGKVANGEQTVPEALAALQRRTVEDMGKQGFTVRG</sequence>
<dbReference type="Gene3D" id="3.40.190.10">
    <property type="entry name" value="Periplasmic binding protein-like II"/>
    <property type="match status" value="3"/>
</dbReference>
<dbReference type="PROSITE" id="PS51257">
    <property type="entry name" value="PROKAR_LIPOPROTEIN"/>
    <property type="match status" value="1"/>
</dbReference>